<sequence>MSSEKRKKSHSITNDQKTAMVEFLSSHSDLLKGKHTATFTQNIAAQQWQELTNILNAIPGPIKEWKTWRRLNKSLRGTGGGPSTARQLDKLSETIVGIIGEVPISGDPLIAESTVSFDFGDESNIKYIPSDIESKLIVENQDEAERKNNIPYTSIDSFENNIFKPSCSNTTVINATEIVEESNNINNKRPYEVAFVEENSKEPIKNVQKKFTTKKQRLENTVKAVGTLGEASNQRNEMLQNYYNIKIEHMQQMLKLKQRSTVAKERICVAQEKIADALSKFTVPHE</sequence>
<evidence type="ECO:0000256" key="1">
    <source>
        <dbReference type="ARBA" id="ARBA00011764"/>
    </source>
</evidence>
<name>A0A6G0XY91_APHCR</name>
<keyword evidence="3" id="KW-0805">Transcription regulation</keyword>
<evidence type="ECO:0000256" key="5">
    <source>
        <dbReference type="ARBA" id="ARBA00025466"/>
    </source>
</evidence>
<evidence type="ECO:0000256" key="2">
    <source>
        <dbReference type="ARBA" id="ARBA00016807"/>
    </source>
</evidence>
<dbReference type="EMBL" id="VUJU01007459">
    <property type="protein sequence ID" value="KAF0745514.1"/>
    <property type="molecule type" value="Genomic_DNA"/>
</dbReference>
<evidence type="ECO:0000256" key="3">
    <source>
        <dbReference type="ARBA" id="ARBA00023015"/>
    </source>
</evidence>
<reference evidence="7 8" key="1">
    <citation type="submission" date="2019-08" db="EMBL/GenBank/DDBJ databases">
        <title>Whole genome of Aphis craccivora.</title>
        <authorList>
            <person name="Voronova N.V."/>
            <person name="Shulinski R.S."/>
            <person name="Bandarenka Y.V."/>
            <person name="Zhorov D.G."/>
            <person name="Warner D."/>
        </authorList>
    </citation>
    <scope>NUCLEOTIDE SEQUENCE [LARGE SCALE GENOMIC DNA]</scope>
    <source>
        <strain evidence="7">180601</strain>
        <tissue evidence="7">Whole Body</tissue>
    </source>
</reference>
<comment type="caution">
    <text evidence="7">The sequence shown here is derived from an EMBL/GenBank/DDBJ whole genome shotgun (WGS) entry which is preliminary data.</text>
</comment>
<dbReference type="Pfam" id="PF13873">
    <property type="entry name" value="Myb_DNA-bind_5"/>
    <property type="match status" value="1"/>
</dbReference>
<evidence type="ECO:0000313" key="7">
    <source>
        <dbReference type="EMBL" id="KAF0745514.1"/>
    </source>
</evidence>
<dbReference type="AlphaFoldDB" id="A0A6G0XY91"/>
<feature type="domain" description="Myb/SANT-like DNA-binding" evidence="6">
    <location>
        <begin position="12"/>
        <end position="71"/>
    </location>
</feature>
<dbReference type="Proteomes" id="UP000478052">
    <property type="component" value="Unassembled WGS sequence"/>
</dbReference>
<organism evidence="7 8">
    <name type="scientific">Aphis craccivora</name>
    <name type="common">Cowpea aphid</name>
    <dbReference type="NCBI Taxonomy" id="307492"/>
    <lineage>
        <taxon>Eukaryota</taxon>
        <taxon>Metazoa</taxon>
        <taxon>Ecdysozoa</taxon>
        <taxon>Arthropoda</taxon>
        <taxon>Hexapoda</taxon>
        <taxon>Insecta</taxon>
        <taxon>Pterygota</taxon>
        <taxon>Neoptera</taxon>
        <taxon>Paraneoptera</taxon>
        <taxon>Hemiptera</taxon>
        <taxon>Sternorrhyncha</taxon>
        <taxon>Aphidomorpha</taxon>
        <taxon>Aphidoidea</taxon>
        <taxon>Aphididae</taxon>
        <taxon>Aphidini</taxon>
        <taxon>Aphis</taxon>
        <taxon>Aphis</taxon>
    </lineage>
</organism>
<accession>A0A6G0XY91</accession>
<dbReference type="OrthoDB" id="6619886at2759"/>
<evidence type="ECO:0000259" key="6">
    <source>
        <dbReference type="Pfam" id="PF13873"/>
    </source>
</evidence>
<comment type="function">
    <text evidence="5">Involved in transvection phenomena (= synapsis-dependent gene expression), where the synaptic pairing of chromosomes carrying genes with which zeste interacts influences the expression of these genes. Zeste binds to DNA and stimulates transcription from a nearby promoter.</text>
</comment>
<dbReference type="InterPro" id="IPR028002">
    <property type="entry name" value="Myb_DNA-bind_5"/>
</dbReference>
<gene>
    <name evidence="7" type="ORF">FWK35_00028734</name>
</gene>
<evidence type="ECO:0000313" key="8">
    <source>
        <dbReference type="Proteomes" id="UP000478052"/>
    </source>
</evidence>
<evidence type="ECO:0000256" key="4">
    <source>
        <dbReference type="ARBA" id="ARBA00023163"/>
    </source>
</evidence>
<keyword evidence="4" id="KW-0804">Transcription</keyword>
<comment type="subunit">
    <text evidence="1">Self-associates forming complexes of several hundred monomers.</text>
</comment>
<keyword evidence="8" id="KW-1185">Reference proteome</keyword>
<proteinExistence type="predicted"/>
<protein>
    <recommendedName>
        <fullName evidence="2">Regulatory protein zeste</fullName>
    </recommendedName>
</protein>